<organism evidence="5">
    <name type="scientific">Arcobacter sp. AZ-2023</name>
    <dbReference type="NCBI Taxonomy" id="3074453"/>
    <lineage>
        <taxon>Bacteria</taxon>
        <taxon>Pseudomonadati</taxon>
        <taxon>Campylobacterota</taxon>
        <taxon>Epsilonproteobacteria</taxon>
        <taxon>Campylobacterales</taxon>
        <taxon>Arcobacteraceae</taxon>
        <taxon>Arcobacter</taxon>
    </lineage>
</organism>
<evidence type="ECO:0000259" key="4">
    <source>
        <dbReference type="PROSITE" id="PS50173"/>
    </source>
</evidence>
<dbReference type="InterPro" id="IPR043128">
    <property type="entry name" value="Rev_trsase/Diguanyl_cyclase"/>
</dbReference>
<evidence type="ECO:0000313" key="8">
    <source>
        <dbReference type="EMBL" id="WNL21231.1"/>
    </source>
</evidence>
<dbReference type="PROSITE" id="PS50173">
    <property type="entry name" value="UMUC"/>
    <property type="match status" value="1"/>
</dbReference>
<name>A0AA96HYV8_9BACT</name>
<reference evidence="7" key="1">
    <citation type="submission" date="2023-09" db="EMBL/GenBank/DDBJ databases">
        <title>Arcobacter tbilisiensis sp. nov. isolated from chicken meat in Tbilisi, Georgia.</title>
        <authorList>
            <person name="Matthias R."/>
            <person name="Zautner A.E."/>
        </authorList>
    </citation>
    <scope>NUCLEOTIDE SEQUENCE</scope>
    <source>
        <strain evidence="10">LEO 70</strain>
        <strain evidence="9">LEO 74</strain>
        <strain evidence="8">LEO 79</strain>
        <strain evidence="7">LEO 99</strain>
    </source>
</reference>
<accession>A0AA96HYV8</accession>
<evidence type="ECO:0000256" key="2">
    <source>
        <dbReference type="ARBA" id="ARBA00022457"/>
    </source>
</evidence>
<evidence type="ECO:0000313" key="10">
    <source>
        <dbReference type="EMBL" id="WNL26501.1"/>
    </source>
</evidence>
<dbReference type="GO" id="GO:0005829">
    <property type="term" value="C:cytosol"/>
    <property type="evidence" value="ECO:0007669"/>
    <property type="project" value="TreeGrafter"/>
</dbReference>
<evidence type="ECO:0000313" key="9">
    <source>
        <dbReference type="EMBL" id="WNL22608.1"/>
    </source>
</evidence>
<reference evidence="5" key="2">
    <citation type="submission" date="2023-09" db="EMBL/GenBank/DDBJ databases">
        <title>Characterization of Arcobacter Isolates from Retail Chicken Sold in Supermarkets in Tbilisi, Georgia.</title>
        <authorList>
            <person name="Matthias R."/>
            <person name="Zautner A.E."/>
        </authorList>
    </citation>
    <scope>NUCLEOTIDE SEQUENCE</scope>
    <source>
        <strain evidence="6">LEO 108</strain>
        <strain evidence="5">LEO 109</strain>
    </source>
</reference>
<sequence>MFIHIDLDCYFVSAHRTLDKSLHNIPVAVGGKSNVDIFSHTRVKRTMATNRASFSSKILDSEDENSSNDYFVDENNKIRGIITSASYEARAFGVKTAMSVNEALKLCPNLKMIPPKYNLYDELSSKLKELLELEIPLIEQFSIDEFFGDLTGYIKEDEAEDFARKLKDKIFKELNLPCSIGLANTKYLSKLMTNEAKPNNIKLLKKENIEEFTKNILIENFTGIGKSLCEKLSGYNIKTLGDIRKNKNLFYSFGKVGIDTYNRVCGIKDSKLNITKEKKSIGIGRSFDVVFSRDELKRRVMILSRYLSFIVKKDGHNPLSFQIHIKYESNIKTKAQENSNKIFNEFDFKNSIINLFMQADKHRNHGVVQLYITVFNFAKKGEHTYNLFEYEDDLKKDKLGKNIQNLREKFGIDILKSACEL</sequence>
<dbReference type="GO" id="GO:0003887">
    <property type="term" value="F:DNA-directed DNA polymerase activity"/>
    <property type="evidence" value="ECO:0007669"/>
    <property type="project" value="UniProtKB-EC"/>
</dbReference>
<dbReference type="PANTHER" id="PTHR11076">
    <property type="entry name" value="DNA REPAIR POLYMERASE UMUC / TRANSFERASE FAMILY MEMBER"/>
    <property type="match status" value="1"/>
</dbReference>
<feature type="domain" description="UmuC" evidence="4">
    <location>
        <begin position="2"/>
        <end position="225"/>
    </location>
</feature>
<dbReference type="Gene3D" id="1.10.150.20">
    <property type="entry name" value="5' to 3' exonuclease, C-terminal subdomain"/>
    <property type="match status" value="1"/>
</dbReference>
<dbReference type="AlphaFoldDB" id="A0AA96HYV8"/>
<gene>
    <name evidence="6" type="ORF">RJG51_02275</name>
    <name evidence="5" type="ORF">RJG52_06530</name>
    <name evidence="7" type="ORF">RJG53_10960</name>
    <name evidence="9" type="ORF">RJG55_06530</name>
    <name evidence="8" type="ORF">RJG56_10840</name>
    <name evidence="10" type="ORF">RJG57_04835</name>
</gene>
<protein>
    <submittedName>
        <fullName evidence="5">DNA polymerase IV</fullName>
        <ecNumber evidence="5">2.7.7.7</ecNumber>
    </submittedName>
</protein>
<dbReference type="InterPro" id="IPR022880">
    <property type="entry name" value="DNApol_IV"/>
</dbReference>
<keyword evidence="3" id="KW-0239">DNA-directed DNA polymerase</keyword>
<dbReference type="InterPro" id="IPR050116">
    <property type="entry name" value="DNA_polymerase-Y"/>
</dbReference>
<keyword evidence="5" id="KW-0548">Nucleotidyltransferase</keyword>
<evidence type="ECO:0000256" key="1">
    <source>
        <dbReference type="ARBA" id="ARBA00010945"/>
    </source>
</evidence>
<dbReference type="SUPFAM" id="SSF56672">
    <property type="entry name" value="DNA/RNA polymerases"/>
    <property type="match status" value="1"/>
</dbReference>
<dbReference type="EMBL" id="CP134852">
    <property type="protein sequence ID" value="WNL26501.1"/>
    <property type="molecule type" value="Genomic_DNA"/>
</dbReference>
<dbReference type="PANTHER" id="PTHR11076:SF33">
    <property type="entry name" value="DNA POLYMERASE KAPPA"/>
    <property type="match status" value="1"/>
</dbReference>
<proteinExistence type="inferred from homology"/>
<dbReference type="EMBL" id="CP134850">
    <property type="protein sequence ID" value="WNL21231.1"/>
    <property type="molecule type" value="Genomic_DNA"/>
</dbReference>
<dbReference type="EMBL" id="CP134845">
    <property type="protein sequence ID" value="WNL15025.1"/>
    <property type="molecule type" value="Genomic_DNA"/>
</dbReference>
<dbReference type="EC" id="2.7.7.7" evidence="5"/>
<evidence type="ECO:0000313" key="7">
    <source>
        <dbReference type="EMBL" id="WNL19092.1"/>
    </source>
</evidence>
<dbReference type="GO" id="GO:0009432">
    <property type="term" value="P:SOS response"/>
    <property type="evidence" value="ECO:0007669"/>
    <property type="project" value="TreeGrafter"/>
</dbReference>
<dbReference type="GO" id="GO:0042276">
    <property type="term" value="P:error-prone translesion synthesis"/>
    <property type="evidence" value="ECO:0007669"/>
    <property type="project" value="TreeGrafter"/>
</dbReference>
<dbReference type="Gene3D" id="3.30.70.270">
    <property type="match status" value="1"/>
</dbReference>
<keyword evidence="2" id="KW-0515">Mutator protein</keyword>
<evidence type="ECO:0000256" key="3">
    <source>
        <dbReference type="ARBA" id="ARBA00022932"/>
    </source>
</evidence>
<dbReference type="CDD" id="cd03586">
    <property type="entry name" value="PolY_Pol_IV_kappa"/>
    <property type="match status" value="1"/>
</dbReference>
<dbReference type="InterPro" id="IPR001126">
    <property type="entry name" value="UmuC"/>
</dbReference>
<evidence type="ECO:0000313" key="6">
    <source>
        <dbReference type="EMBL" id="WNL15025.1"/>
    </source>
</evidence>
<dbReference type="Gene3D" id="3.40.1170.60">
    <property type="match status" value="1"/>
</dbReference>
<dbReference type="EMBL" id="CP134851">
    <property type="protein sequence ID" value="WNL22608.1"/>
    <property type="molecule type" value="Genomic_DNA"/>
</dbReference>
<keyword evidence="5" id="KW-0808">Transferase</keyword>
<dbReference type="Pfam" id="PF00817">
    <property type="entry name" value="IMS"/>
    <property type="match status" value="1"/>
</dbReference>
<dbReference type="EMBL" id="CP134849">
    <property type="protein sequence ID" value="WNL19092.1"/>
    <property type="molecule type" value="Genomic_DNA"/>
</dbReference>
<dbReference type="InterPro" id="IPR043502">
    <property type="entry name" value="DNA/RNA_pol_sf"/>
</dbReference>
<dbReference type="GO" id="GO:0006281">
    <property type="term" value="P:DNA repair"/>
    <property type="evidence" value="ECO:0007669"/>
    <property type="project" value="InterPro"/>
</dbReference>
<dbReference type="EMBL" id="CP134844">
    <property type="protein sequence ID" value="WNL11584.1"/>
    <property type="molecule type" value="Genomic_DNA"/>
</dbReference>
<comment type="similarity">
    <text evidence="1">Belongs to the DNA polymerase type-Y family.</text>
</comment>
<evidence type="ECO:0000313" key="5">
    <source>
        <dbReference type="EMBL" id="WNL11584.1"/>
    </source>
</evidence>